<sequence>MAYFVARMFDNDTFLGNNFRTLDDKIKLIINHEWFEKFSKFRKNTLIKLFHVDDFQLRFYIDEVDKKYHGKKITFHLARESEDSEKHASDHSKDDNTNANDIVKHTKQYIYNVGQPRKPYILINNICYQDLCLYVAIEGDVDKYSLDDVKKGRLVQTNKLHKSIILTFIILAKDDVDMSQVDCGSPTSTDLVSPNV</sequence>
<evidence type="ECO:0000313" key="2">
    <source>
        <dbReference type="Proteomes" id="UP000265703"/>
    </source>
</evidence>
<accession>A0A397SWM7</accession>
<proteinExistence type="predicted"/>
<protein>
    <submittedName>
        <fullName evidence="1">Uncharacterized protein</fullName>
    </submittedName>
</protein>
<dbReference type="AlphaFoldDB" id="A0A397SWM7"/>
<gene>
    <name evidence="1" type="ORF">C1645_823866</name>
</gene>
<name>A0A397SWM7_9GLOM</name>
<reference evidence="1 2" key="1">
    <citation type="submission" date="2018-06" db="EMBL/GenBank/DDBJ databases">
        <title>Comparative genomics reveals the genomic features of Rhizophagus irregularis, R. cerebriforme, R. diaphanum and Gigaspora rosea, and their symbiotic lifestyle signature.</title>
        <authorList>
            <person name="Morin E."/>
            <person name="San Clemente H."/>
            <person name="Chen E.C.H."/>
            <person name="De La Providencia I."/>
            <person name="Hainaut M."/>
            <person name="Kuo A."/>
            <person name="Kohler A."/>
            <person name="Murat C."/>
            <person name="Tang N."/>
            <person name="Roy S."/>
            <person name="Loubradou J."/>
            <person name="Henrissat B."/>
            <person name="Grigoriev I.V."/>
            <person name="Corradi N."/>
            <person name="Roux C."/>
            <person name="Martin F.M."/>
        </authorList>
    </citation>
    <scope>NUCLEOTIDE SEQUENCE [LARGE SCALE GENOMIC DNA]</scope>
    <source>
        <strain evidence="1 2">DAOM 227022</strain>
    </source>
</reference>
<dbReference type="EMBL" id="QKYT01000193">
    <property type="protein sequence ID" value="RIA90072.1"/>
    <property type="molecule type" value="Genomic_DNA"/>
</dbReference>
<keyword evidence="2" id="KW-1185">Reference proteome</keyword>
<dbReference type="Proteomes" id="UP000265703">
    <property type="component" value="Unassembled WGS sequence"/>
</dbReference>
<organism evidence="1 2">
    <name type="scientific">Glomus cerebriforme</name>
    <dbReference type="NCBI Taxonomy" id="658196"/>
    <lineage>
        <taxon>Eukaryota</taxon>
        <taxon>Fungi</taxon>
        <taxon>Fungi incertae sedis</taxon>
        <taxon>Mucoromycota</taxon>
        <taxon>Glomeromycotina</taxon>
        <taxon>Glomeromycetes</taxon>
        <taxon>Glomerales</taxon>
        <taxon>Glomeraceae</taxon>
        <taxon>Glomus</taxon>
    </lineage>
</organism>
<evidence type="ECO:0000313" key="1">
    <source>
        <dbReference type="EMBL" id="RIA90072.1"/>
    </source>
</evidence>
<comment type="caution">
    <text evidence="1">The sequence shown here is derived from an EMBL/GenBank/DDBJ whole genome shotgun (WGS) entry which is preliminary data.</text>
</comment>